<reference evidence="1" key="1">
    <citation type="journal article" date="2020" name="bioRxiv">
        <title>Comparative genomics of Chlamydomonas.</title>
        <authorList>
            <person name="Craig R.J."/>
            <person name="Hasan A.R."/>
            <person name="Ness R.W."/>
            <person name="Keightley P.D."/>
        </authorList>
    </citation>
    <scope>NUCLEOTIDE SEQUENCE</scope>
    <source>
        <strain evidence="1">CCAP 11/173</strain>
    </source>
</reference>
<evidence type="ECO:0000313" key="1">
    <source>
        <dbReference type="EMBL" id="KAG2447876.1"/>
    </source>
</evidence>
<sequence>MSLKRRRSEDFLLANEPTDFNIITADSELPLEAHLIVLLPCSRLVRDLPRDTSGKTSWDLSKLVLEGHSSPVPSAVVRQWLDHLYSRIDISRQAPTFPSLSEDGRSLLLFADAVGTSTAIMRALCEALTSQPGLTLPVVVNGAGGGAAAGGDGADAAAPPPPPPLQLDLVLRGKLYYLLAGEMRVLTVPYSGPQQVVVASADFVPYKDALPGAMAAALESWLYLAGRVGLVALLRLLLNFFQSHLLPGQASLLLNSTAQVFSRRVLECMPHELLVEGFVSERLWGPQLGLADVPASNQLTLIMRSPHAATWFGLGPESKLTGDAMCQQNVFHKGANSNVLRVSVGGLTPEQHQQAVRAVMGQLEGEEGARGAAARRQ</sequence>
<gene>
    <name evidence="1" type="ORF">HYH02_007332</name>
</gene>
<dbReference type="AlphaFoldDB" id="A0A836B509"/>
<organism evidence="1 2">
    <name type="scientific">Chlamydomonas schloesseri</name>
    <dbReference type="NCBI Taxonomy" id="2026947"/>
    <lineage>
        <taxon>Eukaryota</taxon>
        <taxon>Viridiplantae</taxon>
        <taxon>Chlorophyta</taxon>
        <taxon>core chlorophytes</taxon>
        <taxon>Chlorophyceae</taxon>
        <taxon>CS clade</taxon>
        <taxon>Chlamydomonadales</taxon>
        <taxon>Chlamydomonadaceae</taxon>
        <taxon>Chlamydomonas</taxon>
    </lineage>
</organism>
<evidence type="ECO:0000313" key="2">
    <source>
        <dbReference type="Proteomes" id="UP000613740"/>
    </source>
</evidence>
<proteinExistence type="predicted"/>
<keyword evidence="2" id="KW-1185">Reference proteome</keyword>
<dbReference type="OrthoDB" id="547591at2759"/>
<dbReference type="EMBL" id="JAEHOD010000020">
    <property type="protein sequence ID" value="KAG2447876.1"/>
    <property type="molecule type" value="Genomic_DNA"/>
</dbReference>
<dbReference type="Proteomes" id="UP000613740">
    <property type="component" value="Unassembled WGS sequence"/>
</dbReference>
<name>A0A836B509_9CHLO</name>
<comment type="caution">
    <text evidence="1">The sequence shown here is derived from an EMBL/GenBank/DDBJ whole genome shotgun (WGS) entry which is preliminary data.</text>
</comment>
<protein>
    <submittedName>
        <fullName evidence="1">Uncharacterized protein</fullName>
    </submittedName>
</protein>
<accession>A0A836B509</accession>